<evidence type="ECO:0000313" key="8">
    <source>
        <dbReference type="EMBL" id="GEA36732.1"/>
    </source>
</evidence>
<dbReference type="PANTHER" id="PTHR11910">
    <property type="entry name" value="ATP SYNTHASE DELTA CHAIN"/>
    <property type="match status" value="1"/>
</dbReference>
<keyword evidence="3 7" id="KW-0375">Hydrogen ion transport</keyword>
<evidence type="ECO:0000256" key="5">
    <source>
        <dbReference type="ARBA" id="ARBA00023136"/>
    </source>
</evidence>
<dbReference type="GO" id="GO:0046933">
    <property type="term" value="F:proton-transporting ATP synthase activity, rotational mechanism"/>
    <property type="evidence" value="ECO:0007669"/>
    <property type="project" value="UniProtKB-UniRule"/>
</dbReference>
<keyword evidence="6 7" id="KW-0066">ATP synthesis</keyword>
<sequence length="174" mass="19548">MKEMTETARTYAIVLYELGIPEDMVREAVKLLKENPELPEVLNSPVVPLKSKHAVIEKVFREPEFSALMVRFLKKACDAGCIGQTEEIAAARDAYARKASGVMDAELHYVTMPGAAQITGMKQFLCRKYKKKDVNIRLVNQPDLVGGFVLKAGDTEYDYSLKGQLVRLRRAVVR</sequence>
<dbReference type="GO" id="GO:0005886">
    <property type="term" value="C:plasma membrane"/>
    <property type="evidence" value="ECO:0007669"/>
    <property type="project" value="UniProtKB-SubCell"/>
</dbReference>
<keyword evidence="4 7" id="KW-0406">Ion transport</keyword>
<dbReference type="Proteomes" id="UP000315200">
    <property type="component" value="Unassembled WGS sequence"/>
</dbReference>
<keyword evidence="5 7" id="KW-0472">Membrane</keyword>
<organism evidence="8 9">
    <name type="scientific">Enterocloster clostridioformis</name>
    <dbReference type="NCBI Taxonomy" id="1531"/>
    <lineage>
        <taxon>Bacteria</taxon>
        <taxon>Bacillati</taxon>
        <taxon>Bacillota</taxon>
        <taxon>Clostridia</taxon>
        <taxon>Lachnospirales</taxon>
        <taxon>Lachnospiraceae</taxon>
        <taxon>Enterocloster</taxon>
    </lineage>
</organism>
<evidence type="ECO:0000256" key="3">
    <source>
        <dbReference type="ARBA" id="ARBA00022781"/>
    </source>
</evidence>
<protein>
    <recommendedName>
        <fullName evidence="7">ATP synthase subunit delta</fullName>
    </recommendedName>
    <alternativeName>
        <fullName evidence="7">ATP synthase F(1) sector subunit delta</fullName>
    </alternativeName>
    <alternativeName>
        <fullName evidence="7">F-type ATPase subunit delta</fullName>
        <shortName evidence="7">F-ATPase subunit delta</shortName>
    </alternativeName>
</protein>
<evidence type="ECO:0000256" key="6">
    <source>
        <dbReference type="ARBA" id="ARBA00023310"/>
    </source>
</evidence>
<reference evidence="8 9" key="1">
    <citation type="submission" date="2019-06" db="EMBL/GenBank/DDBJ databases">
        <title>Draft genome sequence of [Clostridium] clostridioforme NBRC 113352.</title>
        <authorList>
            <person name="Miura T."/>
            <person name="Furukawa M."/>
            <person name="Shimamura M."/>
            <person name="Ohyama Y."/>
            <person name="Yamazoe A."/>
            <person name="Kawasaki H."/>
        </authorList>
    </citation>
    <scope>NUCLEOTIDE SEQUENCE [LARGE SCALE GENOMIC DNA]</scope>
    <source>
        <strain evidence="8 9">NBRC 113352</strain>
    </source>
</reference>
<dbReference type="EMBL" id="BJLB01000001">
    <property type="protein sequence ID" value="GEA36732.1"/>
    <property type="molecule type" value="Genomic_DNA"/>
</dbReference>
<dbReference type="Gene3D" id="1.10.520.20">
    <property type="entry name" value="N-terminal domain of the delta subunit of the F1F0-ATP synthase"/>
    <property type="match status" value="1"/>
</dbReference>
<evidence type="ECO:0000256" key="2">
    <source>
        <dbReference type="ARBA" id="ARBA00022448"/>
    </source>
</evidence>
<proteinExistence type="inferred from homology"/>
<evidence type="ECO:0000313" key="9">
    <source>
        <dbReference type="Proteomes" id="UP000315200"/>
    </source>
</evidence>
<dbReference type="AlphaFoldDB" id="A0A829VSE1"/>
<comment type="function">
    <text evidence="7">This protein is part of the stalk that links CF(0) to CF(1). It either transmits conformational changes from CF(0) to CF(1) or is implicated in proton conduction.</text>
</comment>
<dbReference type="PRINTS" id="PR00125">
    <property type="entry name" value="ATPASEDELTA"/>
</dbReference>
<dbReference type="HAMAP" id="MF_01416">
    <property type="entry name" value="ATP_synth_delta_bact"/>
    <property type="match status" value="1"/>
</dbReference>
<dbReference type="InterPro" id="IPR026015">
    <property type="entry name" value="ATP_synth_OSCP/delta_N_sf"/>
</dbReference>
<evidence type="ECO:0000256" key="1">
    <source>
        <dbReference type="ARBA" id="ARBA00004370"/>
    </source>
</evidence>
<evidence type="ECO:0000256" key="4">
    <source>
        <dbReference type="ARBA" id="ARBA00023065"/>
    </source>
</evidence>
<dbReference type="SUPFAM" id="SSF47928">
    <property type="entry name" value="N-terminal domain of the delta subunit of the F1F0-ATP synthase"/>
    <property type="match status" value="1"/>
</dbReference>
<name>A0A829VSE1_9FIRM</name>
<dbReference type="InterPro" id="IPR000711">
    <property type="entry name" value="ATPase_OSCP/dsu"/>
</dbReference>
<keyword evidence="2 7" id="KW-0813">Transport</keyword>
<comment type="caution">
    <text evidence="8">The sequence shown here is derived from an EMBL/GenBank/DDBJ whole genome shotgun (WGS) entry which is preliminary data.</text>
</comment>
<comment type="similarity">
    <text evidence="7">Belongs to the ATPase delta chain family.</text>
</comment>
<dbReference type="Pfam" id="PF00213">
    <property type="entry name" value="OSCP"/>
    <property type="match status" value="1"/>
</dbReference>
<dbReference type="GO" id="GO:0045259">
    <property type="term" value="C:proton-transporting ATP synthase complex"/>
    <property type="evidence" value="ECO:0007669"/>
    <property type="project" value="UniProtKB-KW"/>
</dbReference>
<keyword evidence="7" id="KW-0139">CF(1)</keyword>
<accession>A0A829VSE1</accession>
<dbReference type="NCBIfam" id="TIGR01145">
    <property type="entry name" value="ATP_synt_delta"/>
    <property type="match status" value="1"/>
</dbReference>
<keyword evidence="7" id="KW-1003">Cell membrane</keyword>
<comment type="subcellular location">
    <subcellularLocation>
        <location evidence="7">Cell membrane</location>
        <topology evidence="7">Peripheral membrane protein</topology>
    </subcellularLocation>
    <subcellularLocation>
        <location evidence="1">Membrane</location>
    </subcellularLocation>
</comment>
<gene>
    <name evidence="7" type="primary">atpH</name>
    <name evidence="8" type="ORF">Ccl03g_24450</name>
</gene>
<comment type="function">
    <text evidence="7">F(1)F(0) ATP synthase produces ATP from ADP in the presence of a proton or sodium gradient. F-type ATPases consist of two structural domains, F(1) containing the extramembraneous catalytic core and F(0) containing the membrane proton channel, linked together by a central stalk and a peripheral stalk. During catalysis, ATP synthesis in the catalytic domain of F(1) is coupled via a rotary mechanism of the central stalk subunits to proton translocation.</text>
</comment>
<evidence type="ECO:0000256" key="7">
    <source>
        <dbReference type="HAMAP-Rule" id="MF_01416"/>
    </source>
</evidence>